<dbReference type="Proteomes" id="UP000230084">
    <property type="component" value="Unassembled WGS sequence"/>
</dbReference>
<evidence type="ECO:0000256" key="5">
    <source>
        <dbReference type="ARBA" id="ARBA00023163"/>
    </source>
</evidence>
<dbReference type="NCBIfam" id="TIGR01033">
    <property type="entry name" value="YebC/PmpR family DNA-binding transcriptional regulator"/>
    <property type="match status" value="1"/>
</dbReference>
<keyword evidence="4 6" id="KW-0238">DNA-binding</keyword>
<dbReference type="PANTHER" id="PTHR12532">
    <property type="entry name" value="TRANSLATIONAL ACTIVATOR OF CYTOCHROME C OXIDASE 1"/>
    <property type="match status" value="1"/>
</dbReference>
<organism evidence="9 10">
    <name type="scientific">Candidatus Uhrbacteria bacterium CG10_big_fil_rev_8_21_14_0_10_50_16</name>
    <dbReference type="NCBI Taxonomy" id="1975039"/>
    <lineage>
        <taxon>Bacteria</taxon>
        <taxon>Candidatus Uhriibacteriota</taxon>
    </lineage>
</organism>
<dbReference type="NCBIfam" id="NF009044">
    <property type="entry name" value="PRK12378.1"/>
    <property type="match status" value="1"/>
</dbReference>
<evidence type="ECO:0000259" key="8">
    <source>
        <dbReference type="Pfam" id="PF20772"/>
    </source>
</evidence>
<dbReference type="InterPro" id="IPR002876">
    <property type="entry name" value="Transcrip_reg_TACO1-like"/>
</dbReference>
<dbReference type="InterPro" id="IPR017856">
    <property type="entry name" value="Integrase-like_N"/>
</dbReference>
<dbReference type="Pfam" id="PF01709">
    <property type="entry name" value="Transcrip_reg"/>
    <property type="match status" value="1"/>
</dbReference>
<dbReference type="Pfam" id="PF20772">
    <property type="entry name" value="TACO1_YebC_N"/>
    <property type="match status" value="1"/>
</dbReference>
<dbReference type="HAMAP" id="MF_00693">
    <property type="entry name" value="Transcrip_reg_TACO1"/>
    <property type="match status" value="1"/>
</dbReference>
<name>A0A2H0RML9_9BACT</name>
<evidence type="ECO:0000313" key="10">
    <source>
        <dbReference type="Proteomes" id="UP000230084"/>
    </source>
</evidence>
<dbReference type="PANTHER" id="PTHR12532:SF6">
    <property type="entry name" value="TRANSCRIPTIONAL REGULATORY PROTEIN YEBC-RELATED"/>
    <property type="match status" value="1"/>
</dbReference>
<protein>
    <recommendedName>
        <fullName evidence="6">Probable transcriptional regulatory protein COV06_02020</fullName>
    </recommendedName>
</protein>
<evidence type="ECO:0000259" key="7">
    <source>
        <dbReference type="Pfam" id="PF01709"/>
    </source>
</evidence>
<dbReference type="GO" id="GO:0005829">
    <property type="term" value="C:cytosol"/>
    <property type="evidence" value="ECO:0007669"/>
    <property type="project" value="TreeGrafter"/>
</dbReference>
<dbReference type="EMBL" id="PCYM01000002">
    <property type="protein sequence ID" value="PIR47748.1"/>
    <property type="molecule type" value="Genomic_DNA"/>
</dbReference>
<dbReference type="InterPro" id="IPR026564">
    <property type="entry name" value="Transcrip_reg_TACO1-like_dom3"/>
</dbReference>
<dbReference type="NCBIfam" id="NF001030">
    <property type="entry name" value="PRK00110.1"/>
    <property type="match status" value="1"/>
</dbReference>
<dbReference type="GO" id="GO:0006355">
    <property type="term" value="P:regulation of DNA-templated transcription"/>
    <property type="evidence" value="ECO:0007669"/>
    <property type="project" value="UniProtKB-UniRule"/>
</dbReference>
<dbReference type="GO" id="GO:0003677">
    <property type="term" value="F:DNA binding"/>
    <property type="evidence" value="ECO:0007669"/>
    <property type="project" value="UniProtKB-UniRule"/>
</dbReference>
<keyword evidence="2 6" id="KW-0963">Cytoplasm</keyword>
<comment type="similarity">
    <text evidence="1 6">Belongs to the TACO1 family.</text>
</comment>
<dbReference type="AlphaFoldDB" id="A0A2H0RML9"/>
<dbReference type="InterPro" id="IPR029072">
    <property type="entry name" value="YebC-like"/>
</dbReference>
<evidence type="ECO:0000256" key="1">
    <source>
        <dbReference type="ARBA" id="ARBA00008724"/>
    </source>
</evidence>
<evidence type="ECO:0000313" key="9">
    <source>
        <dbReference type="EMBL" id="PIR47748.1"/>
    </source>
</evidence>
<evidence type="ECO:0000256" key="2">
    <source>
        <dbReference type="ARBA" id="ARBA00022490"/>
    </source>
</evidence>
<dbReference type="Gene3D" id="1.10.10.200">
    <property type="match status" value="1"/>
</dbReference>
<sequence>MSGHNKWSKIKNKKGAADAKRAGAFTKIAKAIAVAAREGGGDMSMNFKLRIAVDSAKAANMPNDNIDRAIKRGTGEGEGNVMVEGLYEAYGPKGVAFVISTLSDNKNRTVAEVQTALKKSGATPAEQGSVLFNFDRKVVVVVARNAEVVSPEDMEIALIEAGAEDIEESDEGWIVTGAIDTFKALIDALEAMNIKPEEASLQYVSKMPMEVDEEAHEKVEKITDALEDLDDVQEVFTNIK</sequence>
<keyword evidence="5 6" id="KW-0804">Transcription</keyword>
<reference evidence="9 10" key="1">
    <citation type="submission" date="2017-09" db="EMBL/GenBank/DDBJ databases">
        <title>Depth-based differentiation of microbial function through sediment-hosted aquifers and enrichment of novel symbionts in the deep terrestrial subsurface.</title>
        <authorList>
            <person name="Probst A.J."/>
            <person name="Ladd B."/>
            <person name="Jarett J.K."/>
            <person name="Geller-Mcgrath D.E."/>
            <person name="Sieber C.M."/>
            <person name="Emerson J.B."/>
            <person name="Anantharaman K."/>
            <person name="Thomas B.C."/>
            <person name="Malmstrom R."/>
            <person name="Stieglmeier M."/>
            <person name="Klingl A."/>
            <person name="Woyke T."/>
            <person name="Ryan C.M."/>
            <person name="Banfield J.F."/>
        </authorList>
    </citation>
    <scope>NUCLEOTIDE SEQUENCE [LARGE SCALE GENOMIC DNA]</scope>
    <source>
        <strain evidence="9">CG10_big_fil_rev_8_21_14_0_10_50_16</strain>
    </source>
</reference>
<evidence type="ECO:0000256" key="4">
    <source>
        <dbReference type="ARBA" id="ARBA00023125"/>
    </source>
</evidence>
<evidence type="ECO:0000256" key="6">
    <source>
        <dbReference type="HAMAP-Rule" id="MF_00693"/>
    </source>
</evidence>
<dbReference type="FunFam" id="1.10.10.200:FF:000002">
    <property type="entry name" value="Probable transcriptional regulatory protein CLM62_37755"/>
    <property type="match status" value="1"/>
</dbReference>
<dbReference type="SUPFAM" id="SSF75625">
    <property type="entry name" value="YebC-like"/>
    <property type="match status" value="1"/>
</dbReference>
<comment type="subcellular location">
    <subcellularLocation>
        <location evidence="6">Cytoplasm</location>
    </subcellularLocation>
</comment>
<feature type="domain" description="TACO1/YebC-like N-terminal" evidence="8">
    <location>
        <begin position="5"/>
        <end position="76"/>
    </location>
</feature>
<keyword evidence="3 6" id="KW-0805">Transcription regulation</keyword>
<accession>A0A2H0RML9</accession>
<comment type="caution">
    <text evidence="9">The sequence shown here is derived from an EMBL/GenBank/DDBJ whole genome shotgun (WGS) entry which is preliminary data.</text>
</comment>
<gene>
    <name evidence="9" type="ORF">COV06_02020</name>
</gene>
<proteinExistence type="inferred from homology"/>
<dbReference type="InterPro" id="IPR048300">
    <property type="entry name" value="TACO1_YebC-like_2nd/3rd_dom"/>
</dbReference>
<dbReference type="InterPro" id="IPR049083">
    <property type="entry name" value="TACO1_YebC_N"/>
</dbReference>
<dbReference type="Gene3D" id="3.30.70.980">
    <property type="match status" value="2"/>
</dbReference>
<feature type="domain" description="TACO1/YebC-like second and third" evidence="7">
    <location>
        <begin position="84"/>
        <end position="239"/>
    </location>
</feature>
<evidence type="ECO:0000256" key="3">
    <source>
        <dbReference type="ARBA" id="ARBA00023015"/>
    </source>
</evidence>